<organism evidence="1 2">
    <name type="scientific">Irpex rosettiformis</name>
    <dbReference type="NCBI Taxonomy" id="378272"/>
    <lineage>
        <taxon>Eukaryota</taxon>
        <taxon>Fungi</taxon>
        <taxon>Dikarya</taxon>
        <taxon>Basidiomycota</taxon>
        <taxon>Agaricomycotina</taxon>
        <taxon>Agaricomycetes</taxon>
        <taxon>Polyporales</taxon>
        <taxon>Irpicaceae</taxon>
        <taxon>Irpex</taxon>
    </lineage>
</organism>
<gene>
    <name evidence="1" type="ORF">BDY19DRAFT_1044133</name>
</gene>
<evidence type="ECO:0000313" key="2">
    <source>
        <dbReference type="Proteomes" id="UP001055072"/>
    </source>
</evidence>
<dbReference type="Proteomes" id="UP001055072">
    <property type="component" value="Unassembled WGS sequence"/>
</dbReference>
<keyword evidence="2" id="KW-1185">Reference proteome</keyword>
<evidence type="ECO:0000313" key="1">
    <source>
        <dbReference type="EMBL" id="KAI0094213.1"/>
    </source>
</evidence>
<comment type="caution">
    <text evidence="1">The sequence shown here is derived from an EMBL/GenBank/DDBJ whole genome shotgun (WGS) entry which is preliminary data.</text>
</comment>
<reference evidence="1" key="1">
    <citation type="journal article" date="2021" name="Environ. Microbiol.">
        <title>Gene family expansions and transcriptome signatures uncover fungal adaptations to wood decay.</title>
        <authorList>
            <person name="Hage H."/>
            <person name="Miyauchi S."/>
            <person name="Viragh M."/>
            <person name="Drula E."/>
            <person name="Min B."/>
            <person name="Chaduli D."/>
            <person name="Navarro D."/>
            <person name="Favel A."/>
            <person name="Norest M."/>
            <person name="Lesage-Meessen L."/>
            <person name="Balint B."/>
            <person name="Merenyi Z."/>
            <person name="de Eugenio L."/>
            <person name="Morin E."/>
            <person name="Martinez A.T."/>
            <person name="Baldrian P."/>
            <person name="Stursova M."/>
            <person name="Martinez M.J."/>
            <person name="Novotny C."/>
            <person name="Magnuson J.K."/>
            <person name="Spatafora J.W."/>
            <person name="Maurice S."/>
            <person name="Pangilinan J."/>
            <person name="Andreopoulos W."/>
            <person name="LaButti K."/>
            <person name="Hundley H."/>
            <person name="Na H."/>
            <person name="Kuo A."/>
            <person name="Barry K."/>
            <person name="Lipzen A."/>
            <person name="Henrissat B."/>
            <person name="Riley R."/>
            <person name="Ahrendt S."/>
            <person name="Nagy L.G."/>
            <person name="Grigoriev I.V."/>
            <person name="Martin F."/>
            <person name="Rosso M.N."/>
        </authorList>
    </citation>
    <scope>NUCLEOTIDE SEQUENCE</scope>
    <source>
        <strain evidence="1">CBS 384.51</strain>
    </source>
</reference>
<dbReference type="EMBL" id="MU274900">
    <property type="protein sequence ID" value="KAI0094213.1"/>
    <property type="molecule type" value="Genomic_DNA"/>
</dbReference>
<accession>A0ACB8UIL5</accession>
<protein>
    <submittedName>
        <fullName evidence="1">Uncharacterized protein</fullName>
    </submittedName>
</protein>
<proteinExistence type="predicted"/>
<name>A0ACB8UIL5_9APHY</name>
<sequence length="216" mass="25060">MRYEDRGWITAQDDGSSARSVIVYQRHEDFLKALVVPDTSGRFVGRQRRVLQNPGIRMSRESVHESKETRQLSSKHHRKKKEGKRFQTKLAYKTSLPVLALKATLFALEVVPPRKLLQQPVAIYIYTIRSGSTLNVTRYILNHMHEDQRSSMQKKSLMSDDEFVTWNLLDLEFHQIPSLRHYESNRVVPPYEYGTRLAYGANVMGVVPDDPLSAMW</sequence>